<dbReference type="PANTHER" id="PTHR42894">
    <property type="entry name" value="N-(5'-PHOSPHORIBOSYL)ANTHRANILATE ISOMERASE"/>
    <property type="match status" value="1"/>
</dbReference>
<evidence type="ECO:0000256" key="4">
    <source>
        <dbReference type="ARBA" id="ARBA00022272"/>
    </source>
</evidence>
<evidence type="ECO:0000256" key="5">
    <source>
        <dbReference type="ARBA" id="ARBA00022605"/>
    </source>
</evidence>
<dbReference type="InterPro" id="IPR001240">
    <property type="entry name" value="PRAI_dom"/>
</dbReference>
<organism evidence="11 12">
    <name type="scientific">Camelimonas abortus</name>
    <dbReference type="NCBI Taxonomy" id="1017184"/>
    <lineage>
        <taxon>Bacteria</taxon>
        <taxon>Pseudomonadati</taxon>
        <taxon>Pseudomonadota</taxon>
        <taxon>Alphaproteobacteria</taxon>
        <taxon>Hyphomicrobiales</taxon>
        <taxon>Chelatococcaceae</taxon>
        <taxon>Camelimonas</taxon>
    </lineage>
</organism>
<dbReference type="HAMAP" id="MF_00135">
    <property type="entry name" value="PRAI"/>
    <property type="match status" value="1"/>
</dbReference>
<evidence type="ECO:0000256" key="9">
    <source>
        <dbReference type="HAMAP-Rule" id="MF_00135"/>
    </source>
</evidence>
<evidence type="ECO:0000313" key="11">
    <source>
        <dbReference type="EMBL" id="MFC3266384.1"/>
    </source>
</evidence>
<accession>A0ABV7LFR1</accession>
<protein>
    <recommendedName>
        <fullName evidence="4 9">N-(5'-phosphoribosyl)anthranilate isomerase</fullName>
        <shortName evidence="9">PRAI</shortName>
        <ecNumber evidence="3 9">5.3.1.24</ecNumber>
    </recommendedName>
</protein>
<dbReference type="InterPro" id="IPR011060">
    <property type="entry name" value="RibuloseP-bd_barrel"/>
</dbReference>
<evidence type="ECO:0000256" key="6">
    <source>
        <dbReference type="ARBA" id="ARBA00022822"/>
    </source>
</evidence>
<comment type="similarity">
    <text evidence="9">Belongs to the TrpF family.</text>
</comment>
<dbReference type="NCBIfam" id="NF002295">
    <property type="entry name" value="PRK01222.1-1"/>
    <property type="match status" value="1"/>
</dbReference>
<dbReference type="EC" id="5.3.1.24" evidence="3 9"/>
<dbReference type="CDD" id="cd00405">
    <property type="entry name" value="PRAI"/>
    <property type="match status" value="1"/>
</dbReference>
<evidence type="ECO:0000256" key="8">
    <source>
        <dbReference type="ARBA" id="ARBA00023235"/>
    </source>
</evidence>
<keyword evidence="5 9" id="KW-0028">Amino-acid biosynthesis</keyword>
<evidence type="ECO:0000256" key="1">
    <source>
        <dbReference type="ARBA" id="ARBA00001164"/>
    </source>
</evidence>
<dbReference type="Proteomes" id="UP001595536">
    <property type="component" value="Unassembled WGS sequence"/>
</dbReference>
<evidence type="ECO:0000256" key="2">
    <source>
        <dbReference type="ARBA" id="ARBA00004664"/>
    </source>
</evidence>
<sequence>MLVKICGVKDSAIVDAAVDAGASLLGFVHFPRSPRHVELEEAAGLAAHARARAAGRDGARPQVVVLTVDPDDDLLARIMTTVRPEWIQLHGGETPARVARIAENHDVGLIKAIGVSGPGDIARALDYDGADLMLLDARPPKDATRPGGNGLAFDWDLARGRRLPPFLLSGGLTPENVGEALARLAGQDALAGVDVSSGVESAPGVKSPALVEAFVRAARRA</sequence>
<keyword evidence="7 9" id="KW-0057">Aromatic amino acid biosynthesis</keyword>
<dbReference type="InterPro" id="IPR013785">
    <property type="entry name" value="Aldolase_TIM"/>
</dbReference>
<dbReference type="GO" id="GO:0004640">
    <property type="term" value="F:phosphoribosylanthranilate isomerase activity"/>
    <property type="evidence" value="ECO:0007669"/>
    <property type="project" value="UniProtKB-EC"/>
</dbReference>
<evidence type="ECO:0000256" key="3">
    <source>
        <dbReference type="ARBA" id="ARBA00012572"/>
    </source>
</evidence>
<evidence type="ECO:0000313" key="12">
    <source>
        <dbReference type="Proteomes" id="UP001595536"/>
    </source>
</evidence>
<dbReference type="InterPro" id="IPR044643">
    <property type="entry name" value="TrpF_fam"/>
</dbReference>
<evidence type="ECO:0000259" key="10">
    <source>
        <dbReference type="Pfam" id="PF00697"/>
    </source>
</evidence>
<dbReference type="SUPFAM" id="SSF51366">
    <property type="entry name" value="Ribulose-phoshate binding barrel"/>
    <property type="match status" value="1"/>
</dbReference>
<comment type="pathway">
    <text evidence="2 9">Amino-acid biosynthesis; L-tryptophan biosynthesis; L-tryptophan from chorismate: step 3/5.</text>
</comment>
<name>A0ABV7LFR1_9HYPH</name>
<dbReference type="RefSeq" id="WP_376828631.1">
    <property type="nucleotide sequence ID" value="NZ_JBHLWR010000004.1"/>
</dbReference>
<keyword evidence="8 9" id="KW-0413">Isomerase</keyword>
<feature type="domain" description="N-(5'phosphoribosyl) anthranilate isomerase (PRAI)" evidence="10">
    <location>
        <begin position="3"/>
        <end position="216"/>
    </location>
</feature>
<comment type="caution">
    <text evidence="11">The sequence shown here is derived from an EMBL/GenBank/DDBJ whole genome shotgun (WGS) entry which is preliminary data.</text>
</comment>
<gene>
    <name evidence="9" type="primary">trpF</name>
    <name evidence="11" type="ORF">ACFOEX_08470</name>
</gene>
<comment type="catalytic activity">
    <reaction evidence="1 9">
        <text>N-(5-phospho-beta-D-ribosyl)anthranilate = 1-(2-carboxyphenylamino)-1-deoxy-D-ribulose 5-phosphate</text>
        <dbReference type="Rhea" id="RHEA:21540"/>
        <dbReference type="ChEBI" id="CHEBI:18277"/>
        <dbReference type="ChEBI" id="CHEBI:58613"/>
        <dbReference type="EC" id="5.3.1.24"/>
    </reaction>
</comment>
<dbReference type="Gene3D" id="3.20.20.70">
    <property type="entry name" value="Aldolase class I"/>
    <property type="match status" value="1"/>
</dbReference>
<evidence type="ECO:0000256" key="7">
    <source>
        <dbReference type="ARBA" id="ARBA00023141"/>
    </source>
</evidence>
<proteinExistence type="inferred from homology"/>
<keyword evidence="12" id="KW-1185">Reference proteome</keyword>
<dbReference type="Pfam" id="PF00697">
    <property type="entry name" value="PRAI"/>
    <property type="match status" value="1"/>
</dbReference>
<keyword evidence="6 9" id="KW-0822">Tryptophan biosynthesis</keyword>
<dbReference type="PANTHER" id="PTHR42894:SF1">
    <property type="entry name" value="N-(5'-PHOSPHORIBOSYL)ANTHRANILATE ISOMERASE"/>
    <property type="match status" value="1"/>
</dbReference>
<dbReference type="EMBL" id="JBHRUV010000038">
    <property type="protein sequence ID" value="MFC3266384.1"/>
    <property type="molecule type" value="Genomic_DNA"/>
</dbReference>
<reference evidence="12" key="1">
    <citation type="journal article" date="2019" name="Int. J. Syst. Evol. Microbiol.">
        <title>The Global Catalogue of Microorganisms (GCM) 10K type strain sequencing project: providing services to taxonomists for standard genome sequencing and annotation.</title>
        <authorList>
            <consortium name="The Broad Institute Genomics Platform"/>
            <consortium name="The Broad Institute Genome Sequencing Center for Infectious Disease"/>
            <person name="Wu L."/>
            <person name="Ma J."/>
        </authorList>
    </citation>
    <scope>NUCLEOTIDE SEQUENCE [LARGE SCALE GENOMIC DNA]</scope>
    <source>
        <strain evidence="12">CCM 7941</strain>
    </source>
</reference>